<reference evidence="2 3" key="1">
    <citation type="submission" date="2021-03" db="EMBL/GenBank/DDBJ databases">
        <title>Sequencing the genomes of 1000 actinobacteria strains.</title>
        <authorList>
            <person name="Klenk H.-P."/>
        </authorList>
    </citation>
    <scope>NUCLEOTIDE SEQUENCE [LARGE SCALE GENOMIC DNA]</scope>
    <source>
        <strain evidence="2 3">DSM 45516</strain>
    </source>
</reference>
<evidence type="ECO:0000259" key="1">
    <source>
        <dbReference type="Pfam" id="PF18029"/>
    </source>
</evidence>
<evidence type="ECO:0000313" key="2">
    <source>
        <dbReference type="EMBL" id="MBP2190415.1"/>
    </source>
</evidence>
<dbReference type="CDD" id="cd06587">
    <property type="entry name" value="VOC"/>
    <property type="match status" value="1"/>
</dbReference>
<protein>
    <recommendedName>
        <fullName evidence="1">Glyoxalase-like domain-containing protein</fullName>
    </recommendedName>
</protein>
<dbReference type="PANTHER" id="PTHR35908:SF1">
    <property type="entry name" value="CONSERVED PROTEIN"/>
    <property type="match status" value="1"/>
</dbReference>
<dbReference type="InterPro" id="IPR041581">
    <property type="entry name" value="Glyoxalase_6"/>
</dbReference>
<sequence>MIRWVWAFLDRPAARFDECVTFWSTITGTEPSERRGENGEFLTLLPDPALFAAAGIKMQAVTGRSGVHLDFDVDDIPSAVRYALGLGAELVANHPGYAVLRSPSGQLFCFTPAGPAKSRPAPAVAAPDGTLSRLDQVCLDIGGSHYDAESRFWTALTGWDHSAARLPEFSRLRPKELLPVHFLLQRLGEDRPGSAHIDLASSNIEATATWHETLGATVVDRNSFWIVMNDPGGAYYCVTSRDPNNGLPA</sequence>
<dbReference type="RefSeq" id="WP_209890518.1">
    <property type="nucleotide sequence ID" value="NZ_JAGGMR010000001.1"/>
</dbReference>
<accession>A0ABS4QGX1</accession>
<gene>
    <name evidence="2" type="ORF">BJ987_003316</name>
</gene>
<dbReference type="Pfam" id="PF18029">
    <property type="entry name" value="Glyoxalase_6"/>
    <property type="match status" value="2"/>
</dbReference>
<evidence type="ECO:0000313" key="3">
    <source>
        <dbReference type="Proteomes" id="UP001519325"/>
    </source>
</evidence>
<proteinExistence type="predicted"/>
<name>A0ABS4QGX1_9NOCA</name>
<dbReference type="Gene3D" id="3.10.180.10">
    <property type="entry name" value="2,3-Dihydroxybiphenyl 1,2-Dioxygenase, domain 1"/>
    <property type="match status" value="2"/>
</dbReference>
<dbReference type="SUPFAM" id="SSF54593">
    <property type="entry name" value="Glyoxalase/Bleomycin resistance protein/Dihydroxybiphenyl dioxygenase"/>
    <property type="match status" value="2"/>
</dbReference>
<feature type="domain" description="Glyoxalase-like" evidence="1">
    <location>
        <begin position="8"/>
        <end position="110"/>
    </location>
</feature>
<dbReference type="PANTHER" id="PTHR35908">
    <property type="entry name" value="HYPOTHETICAL FUSION PROTEIN"/>
    <property type="match status" value="1"/>
</dbReference>
<comment type="caution">
    <text evidence="2">The sequence shown here is derived from an EMBL/GenBank/DDBJ whole genome shotgun (WGS) entry which is preliminary data.</text>
</comment>
<dbReference type="Proteomes" id="UP001519325">
    <property type="component" value="Unassembled WGS sequence"/>
</dbReference>
<organism evidence="2 3">
    <name type="scientific">Nocardia goodfellowii</name>
    <dbReference type="NCBI Taxonomy" id="882446"/>
    <lineage>
        <taxon>Bacteria</taxon>
        <taxon>Bacillati</taxon>
        <taxon>Actinomycetota</taxon>
        <taxon>Actinomycetes</taxon>
        <taxon>Mycobacteriales</taxon>
        <taxon>Nocardiaceae</taxon>
        <taxon>Nocardia</taxon>
    </lineage>
</organism>
<dbReference type="EMBL" id="JAGGMR010000001">
    <property type="protein sequence ID" value="MBP2190415.1"/>
    <property type="molecule type" value="Genomic_DNA"/>
</dbReference>
<feature type="domain" description="Glyoxalase-like" evidence="1">
    <location>
        <begin position="136"/>
        <end position="239"/>
    </location>
</feature>
<dbReference type="InterPro" id="IPR029068">
    <property type="entry name" value="Glyas_Bleomycin-R_OHBP_Dase"/>
</dbReference>
<keyword evidence="3" id="KW-1185">Reference proteome</keyword>